<evidence type="ECO:0000256" key="6">
    <source>
        <dbReference type="SAM" id="MobiDB-lite"/>
    </source>
</evidence>
<protein>
    <submittedName>
        <fullName evidence="8">YihY family inner membrane protein</fullName>
    </submittedName>
</protein>
<keyword evidence="9" id="KW-1185">Reference proteome</keyword>
<feature type="transmembrane region" description="Helical" evidence="7">
    <location>
        <begin position="365"/>
        <end position="391"/>
    </location>
</feature>
<feature type="transmembrane region" description="Helical" evidence="7">
    <location>
        <begin position="93"/>
        <end position="116"/>
    </location>
</feature>
<evidence type="ECO:0000256" key="5">
    <source>
        <dbReference type="ARBA" id="ARBA00023136"/>
    </source>
</evidence>
<comment type="subcellular location">
    <subcellularLocation>
        <location evidence="1">Cell membrane</location>
        <topology evidence="1">Multi-pass membrane protein</topology>
    </subcellularLocation>
</comment>
<keyword evidence="2" id="KW-1003">Cell membrane</keyword>
<evidence type="ECO:0000256" key="1">
    <source>
        <dbReference type="ARBA" id="ARBA00004651"/>
    </source>
</evidence>
<dbReference type="Pfam" id="PF07332">
    <property type="entry name" value="Phage_holin_3_6"/>
    <property type="match status" value="1"/>
</dbReference>
<dbReference type="NCBIfam" id="TIGR00765">
    <property type="entry name" value="yihY_not_rbn"/>
    <property type="match status" value="1"/>
</dbReference>
<comment type="caution">
    <text evidence="8">The sequence shown here is derived from an EMBL/GenBank/DDBJ whole genome shotgun (WGS) entry which is preliminary data.</text>
</comment>
<proteinExistence type="predicted"/>
<feature type="region of interest" description="Disordered" evidence="6">
    <location>
        <begin position="162"/>
        <end position="219"/>
    </location>
</feature>
<dbReference type="InterPro" id="IPR009937">
    <property type="entry name" value="Phage_holin_3_6"/>
</dbReference>
<organism evidence="8 9">
    <name type="scientific">Longimicrobium terrae</name>
    <dbReference type="NCBI Taxonomy" id="1639882"/>
    <lineage>
        <taxon>Bacteria</taxon>
        <taxon>Pseudomonadati</taxon>
        <taxon>Gemmatimonadota</taxon>
        <taxon>Longimicrobiia</taxon>
        <taxon>Longimicrobiales</taxon>
        <taxon>Longimicrobiaceae</taxon>
        <taxon>Longimicrobium</taxon>
    </lineage>
</organism>
<feature type="transmembrane region" description="Helical" evidence="7">
    <location>
        <begin position="263"/>
        <end position="285"/>
    </location>
</feature>
<evidence type="ECO:0000256" key="2">
    <source>
        <dbReference type="ARBA" id="ARBA00022475"/>
    </source>
</evidence>
<evidence type="ECO:0000313" key="9">
    <source>
        <dbReference type="Proteomes" id="UP000582837"/>
    </source>
</evidence>
<evidence type="ECO:0000313" key="8">
    <source>
        <dbReference type="EMBL" id="MBB6068403.1"/>
    </source>
</evidence>
<evidence type="ECO:0000256" key="7">
    <source>
        <dbReference type="SAM" id="Phobius"/>
    </source>
</evidence>
<feature type="transmembrane region" description="Helical" evidence="7">
    <location>
        <begin position="326"/>
        <end position="344"/>
    </location>
</feature>
<dbReference type="AlphaFoldDB" id="A0A841GU39"/>
<dbReference type="Pfam" id="PF03631">
    <property type="entry name" value="Virul_fac_BrkB"/>
    <property type="match status" value="1"/>
</dbReference>
<keyword evidence="4 7" id="KW-1133">Transmembrane helix</keyword>
<reference evidence="8 9" key="1">
    <citation type="submission" date="2020-08" db="EMBL/GenBank/DDBJ databases">
        <title>Genomic Encyclopedia of Type Strains, Phase IV (KMG-IV): sequencing the most valuable type-strain genomes for metagenomic binning, comparative biology and taxonomic classification.</title>
        <authorList>
            <person name="Goeker M."/>
        </authorList>
    </citation>
    <scope>NUCLEOTIDE SEQUENCE [LARGE SCALE GENOMIC DNA]</scope>
    <source>
        <strain evidence="8 9">DSM 29007</strain>
    </source>
</reference>
<sequence length="506" mass="52393">MDTPTRPPVPDPGAPDGHDARSLGDLFRALSNDASALVRQEIALARTEVKQSVTSMAADAVKIVLGAILAGLGGLVLLAALVVSVGDLLGDRYALGALIVGLVLLAGGGVLALMGLRDAKKTKLAPEQALSSLRDTGEWARGEVSGIRSALGGHAAADSGTATLGRPIASGGASGGHSGGGQAQGGSRGGTSSMPHGGSPDEPAPLPGPAARTWSESDYHGLKKADIDRARKKQERLPAGAPLWKRVMKEFSADDLSNQAAKVAYFFFGSLPPLIMALFGLTGVIGGQKTGDWLTGRLTSSLPAEASGLVMGFVNDIVHKNAPGPISIGLLLALWAGSNIFSTLEDTLNQVFSVPAERSFIKKKLVAVGMLVACSLLFITGSAVLLGGGKIADALGLGEAGRIIWAVAQIPLAFALITATFWLIYYVLPLKDQSKCKKTLLKASAIVTVLFVLASLAFRFYVTNFGSQTETYGLLGTVIVLLLWMYVTSLVILLGGEVASEMERGS</sequence>
<accession>A0A841GU39</accession>
<evidence type="ECO:0000256" key="3">
    <source>
        <dbReference type="ARBA" id="ARBA00022692"/>
    </source>
</evidence>
<feature type="transmembrane region" description="Helical" evidence="7">
    <location>
        <begin position="403"/>
        <end position="428"/>
    </location>
</feature>
<feature type="transmembrane region" description="Helical" evidence="7">
    <location>
        <begin position="474"/>
        <end position="494"/>
    </location>
</feature>
<dbReference type="RefSeq" id="WP_170039279.1">
    <property type="nucleotide sequence ID" value="NZ_JACHIA010000001.1"/>
</dbReference>
<keyword evidence="5 7" id="KW-0472">Membrane</keyword>
<feature type="transmembrane region" description="Helical" evidence="7">
    <location>
        <begin position="60"/>
        <end position="81"/>
    </location>
</feature>
<dbReference type="Proteomes" id="UP000582837">
    <property type="component" value="Unassembled WGS sequence"/>
</dbReference>
<feature type="compositionally biased region" description="Gly residues" evidence="6">
    <location>
        <begin position="172"/>
        <end position="189"/>
    </location>
</feature>
<keyword evidence="3 7" id="KW-0812">Transmembrane</keyword>
<dbReference type="InterPro" id="IPR017039">
    <property type="entry name" value="Virul_fac_BrkB"/>
</dbReference>
<dbReference type="EMBL" id="JACHIA010000001">
    <property type="protein sequence ID" value="MBB6068403.1"/>
    <property type="molecule type" value="Genomic_DNA"/>
</dbReference>
<dbReference type="GO" id="GO:0005886">
    <property type="term" value="C:plasma membrane"/>
    <property type="evidence" value="ECO:0007669"/>
    <property type="project" value="UniProtKB-SubCell"/>
</dbReference>
<gene>
    <name evidence="8" type="ORF">HNQ61_000014</name>
</gene>
<dbReference type="PANTHER" id="PTHR30213">
    <property type="entry name" value="INNER MEMBRANE PROTEIN YHJD"/>
    <property type="match status" value="1"/>
</dbReference>
<feature type="transmembrane region" description="Helical" evidence="7">
    <location>
        <begin position="440"/>
        <end position="462"/>
    </location>
</feature>
<dbReference type="PANTHER" id="PTHR30213:SF0">
    <property type="entry name" value="UPF0761 MEMBRANE PROTEIN YIHY"/>
    <property type="match status" value="1"/>
</dbReference>
<evidence type="ECO:0000256" key="4">
    <source>
        <dbReference type="ARBA" id="ARBA00022989"/>
    </source>
</evidence>
<name>A0A841GU39_9BACT</name>